<dbReference type="AlphaFoldDB" id="A0A543I8M0"/>
<evidence type="ECO:0000313" key="3">
    <source>
        <dbReference type="EMBL" id="TQM66918.1"/>
    </source>
</evidence>
<organism evidence="3 4">
    <name type="scientific">Actinomadura hallensis</name>
    <dbReference type="NCBI Taxonomy" id="337895"/>
    <lineage>
        <taxon>Bacteria</taxon>
        <taxon>Bacillati</taxon>
        <taxon>Actinomycetota</taxon>
        <taxon>Actinomycetes</taxon>
        <taxon>Streptosporangiales</taxon>
        <taxon>Thermomonosporaceae</taxon>
        <taxon>Actinomadura</taxon>
    </lineage>
</organism>
<dbReference type="OrthoDB" id="3469424at2"/>
<reference evidence="3 4" key="1">
    <citation type="submission" date="2019-06" db="EMBL/GenBank/DDBJ databases">
        <title>Sequencing the genomes of 1000 actinobacteria strains.</title>
        <authorList>
            <person name="Klenk H.-P."/>
        </authorList>
    </citation>
    <scope>NUCLEOTIDE SEQUENCE [LARGE SCALE GENOMIC DNA]</scope>
    <source>
        <strain evidence="3 4">DSM 45043</strain>
    </source>
</reference>
<dbReference type="Proteomes" id="UP000316706">
    <property type="component" value="Unassembled WGS sequence"/>
</dbReference>
<proteinExistence type="predicted"/>
<gene>
    <name evidence="3" type="ORF">FHX41_0515</name>
</gene>
<feature type="transmembrane region" description="Helical" evidence="2">
    <location>
        <begin position="198"/>
        <end position="218"/>
    </location>
</feature>
<evidence type="ECO:0000256" key="2">
    <source>
        <dbReference type="SAM" id="Phobius"/>
    </source>
</evidence>
<feature type="transmembrane region" description="Helical" evidence="2">
    <location>
        <begin position="135"/>
        <end position="155"/>
    </location>
</feature>
<comment type="caution">
    <text evidence="3">The sequence shown here is derived from an EMBL/GenBank/DDBJ whole genome shotgun (WGS) entry which is preliminary data.</text>
</comment>
<keyword evidence="4" id="KW-1185">Reference proteome</keyword>
<name>A0A543I8M0_9ACTN</name>
<protein>
    <submittedName>
        <fullName evidence="3">Uncharacterized protein</fullName>
    </submittedName>
</protein>
<keyword evidence="2" id="KW-0472">Membrane</keyword>
<keyword evidence="2" id="KW-1133">Transmembrane helix</keyword>
<keyword evidence="2" id="KW-0812">Transmembrane</keyword>
<feature type="compositionally biased region" description="Basic and acidic residues" evidence="1">
    <location>
        <begin position="280"/>
        <end position="293"/>
    </location>
</feature>
<feature type="transmembrane region" description="Helical" evidence="2">
    <location>
        <begin position="78"/>
        <end position="96"/>
    </location>
</feature>
<feature type="region of interest" description="Disordered" evidence="1">
    <location>
        <begin position="280"/>
        <end position="327"/>
    </location>
</feature>
<evidence type="ECO:0000313" key="4">
    <source>
        <dbReference type="Proteomes" id="UP000316706"/>
    </source>
</evidence>
<dbReference type="RefSeq" id="WP_141965994.1">
    <property type="nucleotide sequence ID" value="NZ_VFPO01000001.1"/>
</dbReference>
<feature type="transmembrane region" description="Helical" evidence="2">
    <location>
        <begin position="105"/>
        <end position="123"/>
    </location>
</feature>
<accession>A0A543I8M0</accession>
<feature type="transmembrane region" description="Helical" evidence="2">
    <location>
        <begin position="167"/>
        <end position="186"/>
    </location>
</feature>
<feature type="compositionally biased region" description="Basic and acidic residues" evidence="1">
    <location>
        <begin position="303"/>
        <end position="315"/>
    </location>
</feature>
<dbReference type="EMBL" id="VFPO01000001">
    <property type="protein sequence ID" value="TQM66918.1"/>
    <property type="molecule type" value="Genomic_DNA"/>
</dbReference>
<dbReference type="PANTHER" id="PTHR40761">
    <property type="entry name" value="CONSERVED INTEGRAL MEMBRANE ALANINE VALINE AND LEUCINE RICH PROTEIN-RELATED"/>
    <property type="match status" value="1"/>
</dbReference>
<feature type="transmembrane region" description="Helical" evidence="2">
    <location>
        <begin position="262"/>
        <end position="280"/>
    </location>
</feature>
<sequence>MPDRYQLLAFLSTGAYFAGLALFKSAASSMPTLEGSRPRHLTRTLLTSKRWIAGSAVIGTGAAAQVMALTGLRLLEALPMFLAGLGVLLLLAVVVLGERLTPREWGCAALLAAAAFLLLRIPPGSRAPGDIGTPPPLVVAVALPSLLVPCVMFLASDRARRGAHARPLTGVALAVNVGLLTGANELMLRGAASLTDDLGALLTAPYLYVFAVAAPLAMGQLQIALQRSRLAVAGLVATATAKTYLFLVATPLYGEPWPSERGRAAAALALTILAVAAVPHHEPRTEPRDRERGTTIYVLPGTYREEPSDKPRPDGCDWFDTPPKPAP</sequence>
<feature type="transmembrane region" description="Helical" evidence="2">
    <location>
        <begin position="6"/>
        <end position="30"/>
    </location>
</feature>
<evidence type="ECO:0000256" key="1">
    <source>
        <dbReference type="SAM" id="MobiDB-lite"/>
    </source>
</evidence>
<dbReference type="PANTHER" id="PTHR40761:SF1">
    <property type="entry name" value="CONSERVED INTEGRAL MEMBRANE ALANINE VALINE AND LEUCINE RICH PROTEIN-RELATED"/>
    <property type="match status" value="1"/>
</dbReference>
<feature type="transmembrane region" description="Helical" evidence="2">
    <location>
        <begin position="230"/>
        <end position="250"/>
    </location>
</feature>